<sequence length="309" mass="32308">MTAKTNRDTGDADDVAETAQVAAEEESPAASSTEPSEASEAPEAPEASGTGRRKRRVRVIEVIEDDEELDDVLARIDAEDEPEGEPAPAAKAAPKPAPKLEKAAAKDEPEAPAPARPVLLGLPLPQAVALIVVVAVLASLAVWQWRSASGKASEADERAAVAKIARQYGDVAANYNASNYQQQIAAAEKLMGGDLLDRYKNQTAPGIVNTFKSGQSTASLTSRSVAVFVGDVNDKFATAVVQVDIEGSTPQGATQAPANLIRLALAKIGGRWKVTKQYASGENDQTQAQNQNGSTLPTASPSTSPTKKN</sequence>
<evidence type="ECO:0008006" key="6">
    <source>
        <dbReference type="Google" id="ProtNLM"/>
    </source>
</evidence>
<dbReference type="AlphaFoldDB" id="A0A2P4UJ21"/>
<keyword evidence="2" id="KW-0472">Membrane</keyword>
<dbReference type="GO" id="GO:0016020">
    <property type="term" value="C:membrane"/>
    <property type="evidence" value="ECO:0007669"/>
    <property type="project" value="UniProtKB-SubCell"/>
</dbReference>
<dbReference type="PANTHER" id="PTHR37042">
    <property type="entry name" value="OUTER MEMBRANE PROTEIN RV1973"/>
    <property type="match status" value="1"/>
</dbReference>
<feature type="region of interest" description="Disordered" evidence="3">
    <location>
        <begin position="1"/>
        <end position="112"/>
    </location>
</feature>
<keyword evidence="5" id="KW-1185">Reference proteome</keyword>
<feature type="compositionally biased region" description="Low complexity" evidence="3">
    <location>
        <begin position="17"/>
        <end position="48"/>
    </location>
</feature>
<evidence type="ECO:0000313" key="4">
    <source>
        <dbReference type="EMBL" id="POM25037.1"/>
    </source>
</evidence>
<feature type="compositionally biased region" description="Basic and acidic residues" evidence="3">
    <location>
        <begin position="98"/>
        <end position="109"/>
    </location>
</feature>
<evidence type="ECO:0000256" key="1">
    <source>
        <dbReference type="ARBA" id="ARBA00004370"/>
    </source>
</evidence>
<dbReference type="RefSeq" id="WP_205648144.1">
    <property type="nucleotide sequence ID" value="NZ_MTBP01000002.1"/>
</dbReference>
<dbReference type="EMBL" id="MTBP01000002">
    <property type="protein sequence ID" value="POM25037.1"/>
    <property type="molecule type" value="Genomic_DNA"/>
</dbReference>
<evidence type="ECO:0000256" key="2">
    <source>
        <dbReference type="ARBA" id="ARBA00023136"/>
    </source>
</evidence>
<evidence type="ECO:0000313" key="5">
    <source>
        <dbReference type="Proteomes" id="UP000242367"/>
    </source>
</evidence>
<comment type="caution">
    <text evidence="4">The sequence shown here is derived from an EMBL/GenBank/DDBJ whole genome shotgun (WGS) entry which is preliminary data.</text>
</comment>
<dbReference type="PANTHER" id="PTHR37042:SF4">
    <property type="entry name" value="OUTER MEMBRANE PROTEIN RV1973"/>
    <property type="match status" value="1"/>
</dbReference>
<proteinExistence type="predicted"/>
<feature type="compositionally biased region" description="Basic and acidic residues" evidence="3">
    <location>
        <begin position="1"/>
        <end position="10"/>
    </location>
</feature>
<dbReference type="Proteomes" id="UP000242367">
    <property type="component" value="Unassembled WGS sequence"/>
</dbReference>
<reference evidence="4 5" key="1">
    <citation type="journal article" date="2017" name="Chemistry">
        <title>Isolation, Biosynthesis and Chemical Modifications of Rubterolones A-F: Rare Tropolone Alkaloids from Actinomadura sp. 5-2.</title>
        <authorList>
            <person name="Guo H."/>
            <person name="Benndorf R."/>
            <person name="Leichnitz D."/>
            <person name="Klassen J.L."/>
            <person name="Vollmers J."/>
            <person name="Gorls H."/>
            <person name="Steinacker M."/>
            <person name="Weigel C."/>
            <person name="Dahse H.M."/>
            <person name="Kaster A.K."/>
            <person name="de Beer Z.W."/>
            <person name="Poulsen M."/>
            <person name="Beemelmanns C."/>
        </authorList>
    </citation>
    <scope>NUCLEOTIDE SEQUENCE [LARGE SCALE GENOMIC DNA]</scope>
    <source>
        <strain evidence="4 5">5-2</strain>
    </source>
</reference>
<gene>
    <name evidence="4" type="ORF">BTM25_36780</name>
</gene>
<feature type="compositionally biased region" description="Polar residues" evidence="3">
    <location>
        <begin position="277"/>
        <end position="293"/>
    </location>
</feature>
<feature type="region of interest" description="Disordered" evidence="3">
    <location>
        <begin position="277"/>
        <end position="309"/>
    </location>
</feature>
<accession>A0A2P4UJ21</accession>
<organism evidence="4 5">
    <name type="scientific">Actinomadura rubteroloni</name>
    <dbReference type="NCBI Taxonomy" id="1926885"/>
    <lineage>
        <taxon>Bacteria</taxon>
        <taxon>Bacillati</taxon>
        <taxon>Actinomycetota</taxon>
        <taxon>Actinomycetes</taxon>
        <taxon>Streptosporangiales</taxon>
        <taxon>Thermomonosporaceae</taxon>
        <taxon>Actinomadura</taxon>
    </lineage>
</organism>
<evidence type="ECO:0000256" key="3">
    <source>
        <dbReference type="SAM" id="MobiDB-lite"/>
    </source>
</evidence>
<protein>
    <recommendedName>
        <fullName evidence="6">Mce-associated membrane protein</fullName>
    </recommendedName>
</protein>
<feature type="compositionally biased region" description="Low complexity" evidence="3">
    <location>
        <begin position="294"/>
        <end position="309"/>
    </location>
</feature>
<name>A0A2P4UJ21_9ACTN</name>
<comment type="subcellular location">
    <subcellularLocation>
        <location evidence="1">Membrane</location>
    </subcellularLocation>
</comment>
<feature type="compositionally biased region" description="Acidic residues" evidence="3">
    <location>
        <begin position="62"/>
        <end position="71"/>
    </location>
</feature>